<dbReference type="RefSeq" id="WP_195191583.1">
    <property type="nucleotide sequence ID" value="NZ_JADMUL010000026.1"/>
</dbReference>
<name>A0AAW6FSP9_9FIRM</name>
<sequence length="368" mass="43512">MSKVKILANYLPQFHQTPENDAWWGEGYTDWTAVKASKPLFTGHTQPRVPLDNDYYDLSNADSIRKQALLAHEYGISGFAIYHYWFSSKQKLLTKPAELLLEQKDLPIEYLFIWDNNTWKRTWSNVKGAVTMASSEYEKKVDPQDSGILAKLDYGNEEDWKIHFDYLLPFFKDDRYIKIDNKPVFAFFQPQIDFETIEKMAAYWDELAKQAGFNGVYCISRDGHHKIGFKHKFRYSPFVPLTWNQYLFYRSKKEISARTDKIEFYDYDKEYNKLLEDAKKSDKNTWLSGFVGFDDTPRRGIHGRIIKNGSPQKFYEWFSKLVEISQSQNKPYIFVTAWNEWGEGAYLEPDSVNKFAYLEQIKRIVDEM</sequence>
<comment type="caution">
    <text evidence="1">The sequence shown here is derived from an EMBL/GenBank/DDBJ whole genome shotgun (WGS) entry which is preliminary data.</text>
</comment>
<evidence type="ECO:0000313" key="1">
    <source>
        <dbReference type="EMBL" id="MDC0828836.1"/>
    </source>
</evidence>
<dbReference type="AlphaFoldDB" id="A0AAW6FSP9"/>
<dbReference type="InterPro" id="IPR032719">
    <property type="entry name" value="WbsX"/>
</dbReference>
<reference evidence="1" key="1">
    <citation type="submission" date="2023-01" db="EMBL/GenBank/DDBJ databases">
        <title>Human gut microbiome strain richness.</title>
        <authorList>
            <person name="Chen-Liaw A."/>
        </authorList>
    </citation>
    <scope>NUCLEOTIDE SEQUENCE</scope>
    <source>
        <strain evidence="1">D55st1_G4_D55t1_190419</strain>
    </source>
</reference>
<dbReference type="Gene3D" id="3.20.20.80">
    <property type="entry name" value="Glycosidases"/>
    <property type="match status" value="1"/>
</dbReference>
<accession>A0AAW6FSP9</accession>
<dbReference type="EMBL" id="JAQNCK010000026">
    <property type="protein sequence ID" value="MDC0828836.1"/>
    <property type="molecule type" value="Genomic_DNA"/>
</dbReference>
<dbReference type="Pfam" id="PF14307">
    <property type="entry name" value="Glyco_tran_WbsX"/>
    <property type="match status" value="1"/>
</dbReference>
<dbReference type="PANTHER" id="PTHR41244:SF1">
    <property type="entry name" value="GLYCOSYLTRANSFERASE"/>
    <property type="match status" value="1"/>
</dbReference>
<protein>
    <submittedName>
        <fullName evidence="1">Glycoside hydrolase family 99-like domain-containing protein</fullName>
    </submittedName>
</protein>
<dbReference type="GO" id="GO:0016787">
    <property type="term" value="F:hydrolase activity"/>
    <property type="evidence" value="ECO:0007669"/>
    <property type="project" value="UniProtKB-KW"/>
</dbReference>
<dbReference type="CDD" id="cd11579">
    <property type="entry name" value="Glyco_tran_WbsX"/>
    <property type="match status" value="1"/>
</dbReference>
<dbReference type="PANTHER" id="PTHR41244">
    <property type="entry name" value="RHAMNAN SYNTHESIS F"/>
    <property type="match status" value="1"/>
</dbReference>
<evidence type="ECO:0000313" key="2">
    <source>
        <dbReference type="Proteomes" id="UP001220658"/>
    </source>
</evidence>
<organism evidence="1 2">
    <name type="scientific">Faecalitalea cylindroides</name>
    <dbReference type="NCBI Taxonomy" id="39483"/>
    <lineage>
        <taxon>Bacteria</taxon>
        <taxon>Bacillati</taxon>
        <taxon>Bacillota</taxon>
        <taxon>Erysipelotrichia</taxon>
        <taxon>Erysipelotrichales</taxon>
        <taxon>Erysipelotrichaceae</taxon>
        <taxon>Faecalitalea</taxon>
    </lineage>
</organism>
<keyword evidence="1" id="KW-0378">Hydrolase</keyword>
<proteinExistence type="predicted"/>
<dbReference type="Proteomes" id="UP001220658">
    <property type="component" value="Unassembled WGS sequence"/>
</dbReference>
<gene>
    <name evidence="1" type="ORF">POG00_08955</name>
</gene>